<comment type="caution">
    <text evidence="3">The sequence shown here is derived from an EMBL/GenBank/DDBJ whole genome shotgun (WGS) entry which is preliminary data.</text>
</comment>
<feature type="region of interest" description="Disordered" evidence="1">
    <location>
        <begin position="1"/>
        <end position="24"/>
    </location>
</feature>
<dbReference type="PROSITE" id="PS51688">
    <property type="entry name" value="ICA"/>
    <property type="match status" value="1"/>
</dbReference>
<dbReference type="Proteomes" id="UP000028302">
    <property type="component" value="Unassembled WGS sequence"/>
</dbReference>
<feature type="domain" description="Peptidase S74" evidence="2">
    <location>
        <begin position="286"/>
        <end position="371"/>
    </location>
</feature>
<feature type="compositionally biased region" description="Low complexity" evidence="1">
    <location>
        <begin position="10"/>
        <end position="19"/>
    </location>
</feature>
<dbReference type="InterPro" id="IPR030392">
    <property type="entry name" value="S74_ICA"/>
</dbReference>
<evidence type="ECO:0000256" key="1">
    <source>
        <dbReference type="SAM" id="MobiDB-lite"/>
    </source>
</evidence>
<evidence type="ECO:0000313" key="3">
    <source>
        <dbReference type="EMBL" id="KEZ78296.1"/>
    </source>
</evidence>
<accession>A0A084INL2</accession>
<dbReference type="STRING" id="1304275.C41B8_05323"/>
<dbReference type="eggNOG" id="COG5295">
    <property type="taxonomic scope" value="Bacteria"/>
</dbReference>
<dbReference type="EMBL" id="APNK01000005">
    <property type="protein sequence ID" value="KEZ78296.1"/>
    <property type="molecule type" value="Genomic_DNA"/>
</dbReference>
<dbReference type="AlphaFoldDB" id="A0A084INL2"/>
<proteinExistence type="predicted"/>
<sequence>MGSLFGGGKKTSSQSQSTQLPSWLSGASKKAVNMAENIADRPYQGYSGDRVANATNNEQAGWQVANGITGSYQPYLTQAADALGNANQNLTGADISSYMNPYTQNVTDVAANKMSDQFAQQQNARDENAAQSGAFGGLRSELGDQYANKQYLDAIGNLYTQNMGNAYNSAVNNWQADRANQSALAGQYGNMASNAAGLTSNAANTLMGAGQEQRGINQAQADANYQNFLDQRNWGTNNLNTLLGAVSSVPHGQTTTSTATQGSDPSTGQKIASGIGTVASIAGMFSSKDYKTDKQPVEGSVLAKLASMPVDTWRYKGDSERHVGPYAEDMQEHFGVGNGKQIPIIDAIGTQYAGLKEAAQRIKKLEDKAHA</sequence>
<evidence type="ECO:0000313" key="4">
    <source>
        <dbReference type="Proteomes" id="UP000028302"/>
    </source>
</evidence>
<evidence type="ECO:0000259" key="2">
    <source>
        <dbReference type="PROSITE" id="PS51688"/>
    </source>
</evidence>
<protein>
    <recommendedName>
        <fullName evidence="2">Peptidase S74 domain-containing protein</fullName>
    </recommendedName>
</protein>
<name>A0A084INL2_SALHC</name>
<dbReference type="Pfam" id="PF13884">
    <property type="entry name" value="Peptidase_S74"/>
    <property type="match status" value="1"/>
</dbReference>
<dbReference type="RefSeq" id="WP_198025063.1">
    <property type="nucleotide sequence ID" value="NZ_APNK01000005.1"/>
</dbReference>
<keyword evidence="4" id="KW-1185">Reference proteome</keyword>
<organism evidence="3 4">
    <name type="scientific">Salinisphaera hydrothermalis (strain C41B8)</name>
    <dbReference type="NCBI Taxonomy" id="1304275"/>
    <lineage>
        <taxon>Bacteria</taxon>
        <taxon>Pseudomonadati</taxon>
        <taxon>Pseudomonadota</taxon>
        <taxon>Gammaproteobacteria</taxon>
        <taxon>Salinisphaerales</taxon>
        <taxon>Salinisphaeraceae</taxon>
        <taxon>Salinisphaera</taxon>
    </lineage>
</organism>
<reference evidence="3 4" key="1">
    <citation type="submission" date="2013-03" db="EMBL/GenBank/DDBJ databases">
        <title>Salinisphaera hydrothermalis C41B8 Genome Sequencing.</title>
        <authorList>
            <person name="Li C."/>
            <person name="Lai Q."/>
            <person name="Shao Z."/>
        </authorList>
    </citation>
    <scope>NUCLEOTIDE SEQUENCE [LARGE SCALE GENOMIC DNA]</scope>
    <source>
        <strain evidence="3 4">C41B8</strain>
    </source>
</reference>
<gene>
    <name evidence="3" type="ORF">C41B8_05323</name>
</gene>